<name>A0A6I4IGU3_9FLAO</name>
<evidence type="ECO:0000313" key="1">
    <source>
        <dbReference type="EMBL" id="MVO08794.1"/>
    </source>
</evidence>
<protein>
    <submittedName>
        <fullName evidence="1">Uncharacterized protein</fullName>
    </submittedName>
</protein>
<dbReference type="AlphaFoldDB" id="A0A6I4IGU3"/>
<gene>
    <name evidence="1" type="ORF">GOQ30_06410</name>
</gene>
<dbReference type="OrthoDB" id="794403at2"/>
<reference evidence="2" key="1">
    <citation type="submission" date="2019-05" db="EMBL/GenBank/DDBJ databases">
        <title>Flavobacterium profundi sp. nov., isolated from a deep-sea seamount.</title>
        <authorList>
            <person name="Zhang D.-C."/>
        </authorList>
    </citation>
    <scope>NUCLEOTIDE SEQUENCE [LARGE SCALE GENOMIC DNA]</scope>
    <source>
        <strain evidence="2">TP390</strain>
    </source>
</reference>
<evidence type="ECO:0000313" key="2">
    <source>
        <dbReference type="Proteomes" id="UP000431264"/>
    </source>
</evidence>
<sequence length="163" mass="17867">MKKVTYLFMALTLFISCKEKTEEDTTTVVQPSEEQIIEDDIASEATPVALLEKGCYTYNQNGNAIEMKITTVGDSVKGNLKIALAEKDGNEGTFAGTLQEDKLIGSYTFSSEGAVSKRDMAFLVKDNQLIEGYGDMIEGITFKNVDQLSYSSTMPLTKGDCLE</sequence>
<dbReference type="Proteomes" id="UP000431264">
    <property type="component" value="Unassembled WGS sequence"/>
</dbReference>
<accession>A0A6I4IGU3</accession>
<comment type="caution">
    <text evidence="1">The sequence shown here is derived from an EMBL/GenBank/DDBJ whole genome shotgun (WGS) entry which is preliminary data.</text>
</comment>
<dbReference type="RefSeq" id="WP_140997186.1">
    <property type="nucleotide sequence ID" value="NZ_VDCZ01000003.1"/>
</dbReference>
<keyword evidence="2" id="KW-1185">Reference proteome</keyword>
<dbReference type="PROSITE" id="PS51257">
    <property type="entry name" value="PROKAR_LIPOPROTEIN"/>
    <property type="match status" value="1"/>
</dbReference>
<dbReference type="EMBL" id="WQLW01000003">
    <property type="protein sequence ID" value="MVO08794.1"/>
    <property type="molecule type" value="Genomic_DNA"/>
</dbReference>
<organism evidence="1 2">
    <name type="scientific">Flavobacterium profundi</name>
    <dbReference type="NCBI Taxonomy" id="1774945"/>
    <lineage>
        <taxon>Bacteria</taxon>
        <taxon>Pseudomonadati</taxon>
        <taxon>Bacteroidota</taxon>
        <taxon>Flavobacteriia</taxon>
        <taxon>Flavobacteriales</taxon>
        <taxon>Flavobacteriaceae</taxon>
        <taxon>Flavobacterium</taxon>
    </lineage>
</organism>
<proteinExistence type="predicted"/>